<protein>
    <submittedName>
        <fullName evidence="4">Twin-arginine translocation signal domain-containing protein</fullName>
    </submittedName>
</protein>
<dbReference type="FunFam" id="3.90.850.10:FF:000002">
    <property type="entry name" value="2-hydroxyhepta-2,4-diene-1,7-dioate isomerase"/>
    <property type="match status" value="1"/>
</dbReference>
<dbReference type="Gene3D" id="3.90.850.10">
    <property type="entry name" value="Fumarylacetoacetase-like, C-terminal domain"/>
    <property type="match status" value="1"/>
</dbReference>
<dbReference type="Proteomes" id="UP000441523">
    <property type="component" value="Unassembled WGS sequence"/>
</dbReference>
<keyword evidence="5" id="KW-1185">Reference proteome</keyword>
<dbReference type="InterPro" id="IPR019546">
    <property type="entry name" value="TAT_signal_bac_arc"/>
</dbReference>
<dbReference type="InterPro" id="IPR051121">
    <property type="entry name" value="FAH"/>
</dbReference>
<dbReference type="PROSITE" id="PS51318">
    <property type="entry name" value="TAT"/>
    <property type="match status" value="1"/>
</dbReference>
<name>A0A6N6MI59_9HYPH</name>
<dbReference type="PANTHER" id="PTHR42796">
    <property type="entry name" value="FUMARYLACETOACETATE HYDROLASE DOMAIN-CONTAINING PROTEIN 2A-RELATED"/>
    <property type="match status" value="1"/>
</dbReference>
<sequence>MTGDRRDFLKATAAGLATASVGGLPAAAQGQGQGGSGAGARAGAAARTFAMPRGLTLLNLRRAGGYGLGVKLAGGVLDVTAAAENLGLPAPVDMDDLLQNGWGAELAAVVEAAGSRPDAQLLLDPDKVAYAPLVTRPEKIIMMGFNYRRHAEETDTPIPKDPPLFNKYNNALNHHGGTIKLPTAAAREFDYEVELVMVFGRECRDVSEADALDYVAGYATGNDFSARDLQTLTSQFMIGKTSDGFGPLGPYLVTSDLVKDPNNLRLETRVNGVQRQDWNTNDMIFNCRQLISFASKIMTLKPGDIFYTGTPQGVIFGEKIPRAERQWLKPGDQIACSLEGLGELRFSLT</sequence>
<evidence type="ECO:0000313" key="4">
    <source>
        <dbReference type="EMBL" id="KAB1069614.1"/>
    </source>
</evidence>
<dbReference type="GO" id="GO:0046872">
    <property type="term" value="F:metal ion binding"/>
    <property type="evidence" value="ECO:0007669"/>
    <property type="project" value="UniProtKB-KW"/>
</dbReference>
<dbReference type="RefSeq" id="WP_150966524.1">
    <property type="nucleotide sequence ID" value="NZ_VZZJ01000036.1"/>
</dbReference>
<dbReference type="GO" id="GO:0019752">
    <property type="term" value="P:carboxylic acid metabolic process"/>
    <property type="evidence" value="ECO:0007669"/>
    <property type="project" value="UniProtKB-ARBA"/>
</dbReference>
<evidence type="ECO:0000259" key="3">
    <source>
        <dbReference type="Pfam" id="PF01557"/>
    </source>
</evidence>
<feature type="domain" description="Fumarylacetoacetase-like C-terminal" evidence="3">
    <location>
        <begin position="139"/>
        <end position="346"/>
    </location>
</feature>
<organism evidence="4 5">
    <name type="scientific">Methylobacterium planeticum</name>
    <dbReference type="NCBI Taxonomy" id="2615211"/>
    <lineage>
        <taxon>Bacteria</taxon>
        <taxon>Pseudomonadati</taxon>
        <taxon>Pseudomonadota</taxon>
        <taxon>Alphaproteobacteria</taxon>
        <taxon>Hyphomicrobiales</taxon>
        <taxon>Methylobacteriaceae</taxon>
        <taxon>Methylobacterium</taxon>
    </lineage>
</organism>
<comment type="caution">
    <text evidence="4">The sequence shown here is derived from an EMBL/GenBank/DDBJ whole genome shotgun (WGS) entry which is preliminary data.</text>
</comment>
<reference evidence="4 5" key="1">
    <citation type="submission" date="2019-09" db="EMBL/GenBank/DDBJ databases">
        <title>YIM 132548 draft genome.</title>
        <authorList>
            <person name="Jiang L."/>
        </authorList>
    </citation>
    <scope>NUCLEOTIDE SEQUENCE [LARGE SCALE GENOMIC DNA]</scope>
    <source>
        <strain evidence="4 5">YIM 132548</strain>
    </source>
</reference>
<evidence type="ECO:0000313" key="5">
    <source>
        <dbReference type="Proteomes" id="UP000441523"/>
    </source>
</evidence>
<keyword evidence="2" id="KW-0479">Metal-binding</keyword>
<evidence type="ECO:0000256" key="2">
    <source>
        <dbReference type="ARBA" id="ARBA00022723"/>
    </source>
</evidence>
<evidence type="ECO:0000256" key="1">
    <source>
        <dbReference type="ARBA" id="ARBA00010211"/>
    </source>
</evidence>
<proteinExistence type="inferred from homology"/>
<dbReference type="AlphaFoldDB" id="A0A6N6MI59"/>
<dbReference type="InterPro" id="IPR011234">
    <property type="entry name" value="Fumarylacetoacetase-like_C"/>
</dbReference>
<accession>A0A6N6MI59</accession>
<dbReference type="Pfam" id="PF01557">
    <property type="entry name" value="FAA_hydrolase"/>
    <property type="match status" value="1"/>
</dbReference>
<dbReference type="EMBL" id="VZZJ01000036">
    <property type="protein sequence ID" value="KAB1069614.1"/>
    <property type="molecule type" value="Genomic_DNA"/>
</dbReference>
<dbReference type="InterPro" id="IPR006311">
    <property type="entry name" value="TAT_signal"/>
</dbReference>
<dbReference type="InterPro" id="IPR036663">
    <property type="entry name" value="Fumarylacetoacetase_C_sf"/>
</dbReference>
<comment type="similarity">
    <text evidence="1">Belongs to the FAH family.</text>
</comment>
<gene>
    <name evidence="4" type="ORF">F6X51_24790</name>
</gene>
<dbReference type="PANTHER" id="PTHR42796:SF4">
    <property type="entry name" value="FUMARYLACETOACETATE HYDROLASE DOMAIN-CONTAINING PROTEIN 2A"/>
    <property type="match status" value="1"/>
</dbReference>
<dbReference type="SUPFAM" id="SSF56529">
    <property type="entry name" value="FAH"/>
    <property type="match status" value="1"/>
</dbReference>
<dbReference type="NCBIfam" id="TIGR01409">
    <property type="entry name" value="TAT_signal_seq"/>
    <property type="match status" value="1"/>
</dbReference>
<dbReference type="GO" id="GO:0016853">
    <property type="term" value="F:isomerase activity"/>
    <property type="evidence" value="ECO:0007669"/>
    <property type="project" value="UniProtKB-ARBA"/>
</dbReference>